<dbReference type="Proteomes" id="UP000254258">
    <property type="component" value="Unassembled WGS sequence"/>
</dbReference>
<dbReference type="GO" id="GO:0006643">
    <property type="term" value="P:membrane lipid metabolic process"/>
    <property type="evidence" value="ECO:0007669"/>
    <property type="project" value="TreeGrafter"/>
</dbReference>
<evidence type="ECO:0000313" key="10">
    <source>
        <dbReference type="Proteomes" id="UP000254258"/>
    </source>
</evidence>
<proteinExistence type="predicted"/>
<feature type="transmembrane region" description="Helical" evidence="7">
    <location>
        <begin position="85"/>
        <end position="102"/>
    </location>
</feature>
<dbReference type="AlphaFoldDB" id="A0A370WUR6"/>
<name>A0A370WUR6_9GAMM</name>
<evidence type="ECO:0000256" key="3">
    <source>
        <dbReference type="ARBA" id="ARBA00022989"/>
    </source>
</evidence>
<dbReference type="InterPro" id="IPR006694">
    <property type="entry name" value="Fatty_acid_hydroxylase"/>
</dbReference>
<evidence type="ECO:0000259" key="8">
    <source>
        <dbReference type="Pfam" id="PF04116"/>
    </source>
</evidence>
<feature type="domain" description="Fatty acid hydroxylase" evidence="8">
    <location>
        <begin position="88"/>
        <end position="222"/>
    </location>
</feature>
<evidence type="ECO:0000313" key="9">
    <source>
        <dbReference type="EMBL" id="RDS79884.1"/>
    </source>
</evidence>
<dbReference type="PANTHER" id="PTHR21624">
    <property type="entry name" value="STEROL DESATURASE-RELATED PROTEIN"/>
    <property type="match status" value="1"/>
</dbReference>
<comment type="caution">
    <text evidence="9">The sequence shown here is derived from an EMBL/GenBank/DDBJ whole genome shotgun (WGS) entry which is preliminary data.</text>
</comment>
<dbReference type="Pfam" id="PF04116">
    <property type="entry name" value="FA_hydroxylase"/>
    <property type="match status" value="1"/>
</dbReference>
<dbReference type="GO" id="GO:0012505">
    <property type="term" value="C:endomembrane system"/>
    <property type="evidence" value="ECO:0007669"/>
    <property type="project" value="UniProtKB-SubCell"/>
</dbReference>
<evidence type="ECO:0000256" key="1">
    <source>
        <dbReference type="ARBA" id="ARBA00004127"/>
    </source>
</evidence>
<dbReference type="PANTHER" id="PTHR21624:SF1">
    <property type="entry name" value="ALKYLGLYCEROL MONOOXYGENASE"/>
    <property type="match status" value="1"/>
</dbReference>
<evidence type="ECO:0000256" key="4">
    <source>
        <dbReference type="ARBA" id="ARBA00023002"/>
    </source>
</evidence>
<feature type="transmembrane region" description="Helical" evidence="7">
    <location>
        <begin position="48"/>
        <end position="73"/>
    </location>
</feature>
<feature type="transmembrane region" description="Helical" evidence="7">
    <location>
        <begin position="143"/>
        <end position="165"/>
    </location>
</feature>
<evidence type="ECO:0000256" key="2">
    <source>
        <dbReference type="ARBA" id="ARBA00022692"/>
    </source>
</evidence>
<keyword evidence="3 7" id="KW-1133">Transmembrane helix</keyword>
<gene>
    <name evidence="9" type="ORF">DWU98_15695</name>
</gene>
<evidence type="ECO:0000256" key="5">
    <source>
        <dbReference type="ARBA" id="ARBA00023098"/>
    </source>
</evidence>
<keyword evidence="5" id="KW-0443">Lipid metabolism</keyword>
<keyword evidence="6 7" id="KW-0472">Membrane</keyword>
<reference evidence="9 10" key="1">
    <citation type="submission" date="2018-07" db="EMBL/GenBank/DDBJ databases">
        <title>Dyella monticola sp. nov. and Dyella psychrodurans sp. nov. isolated from monsoon evergreen broad-leaved forest soil of Dinghu Mountain, China.</title>
        <authorList>
            <person name="Gao Z."/>
            <person name="Qiu L."/>
        </authorList>
    </citation>
    <scope>NUCLEOTIDE SEQUENCE [LARGE SCALE GENOMIC DNA]</scope>
    <source>
        <strain evidence="9 10">4G-K06</strain>
    </source>
</reference>
<dbReference type="InterPro" id="IPR051689">
    <property type="entry name" value="Sterol_desaturase/TMEM195"/>
</dbReference>
<accession>A0A370WUR6</accession>
<dbReference type="GO" id="GO:0005506">
    <property type="term" value="F:iron ion binding"/>
    <property type="evidence" value="ECO:0007669"/>
    <property type="project" value="InterPro"/>
</dbReference>
<keyword evidence="10" id="KW-1185">Reference proteome</keyword>
<dbReference type="OrthoDB" id="9770329at2"/>
<evidence type="ECO:0000256" key="6">
    <source>
        <dbReference type="ARBA" id="ARBA00023136"/>
    </source>
</evidence>
<dbReference type="GO" id="GO:0008610">
    <property type="term" value="P:lipid biosynthetic process"/>
    <property type="evidence" value="ECO:0007669"/>
    <property type="project" value="InterPro"/>
</dbReference>
<dbReference type="EMBL" id="QRBE01000010">
    <property type="protein sequence ID" value="RDS79884.1"/>
    <property type="molecule type" value="Genomic_DNA"/>
</dbReference>
<protein>
    <submittedName>
        <fullName evidence="9">Sterol desaturase family protein</fullName>
    </submittedName>
</protein>
<comment type="subcellular location">
    <subcellularLocation>
        <location evidence="1">Endomembrane system</location>
        <topology evidence="1">Multi-pass membrane protein</topology>
    </subcellularLocation>
</comment>
<sequence length="277" mass="32100">MQPILHHFRTVHIPGFLPLALITVVVEMLWRLFVIGKGYNFRSSGSTLLIAMGHTLTDALTALILAPVFALAWHFAPWHFSMHDWRVWVIGFFVVEFAYYWYHRLSHEVRWLWASHAVHHTPEEMTLLSAVRLGWTNLISAGWLVYLPVMMLGFDPRMVIILLALDLRFQFFLHTEARINLGPLEWILNTPAHHRVHHASNAPYIDKNYGGALIIFDRMFGTFAAERKDEPLRYGLDHPLGTNNPLGLLFGEWRRLLIDLRRAPNWYAAARIALGRP</sequence>
<keyword evidence="4" id="KW-0560">Oxidoreductase</keyword>
<feature type="transmembrane region" description="Helical" evidence="7">
    <location>
        <begin position="12"/>
        <end position="36"/>
    </location>
</feature>
<dbReference type="RefSeq" id="WP_115496516.1">
    <property type="nucleotide sequence ID" value="NZ_QRBE01000010.1"/>
</dbReference>
<keyword evidence="2 7" id="KW-0812">Transmembrane</keyword>
<organism evidence="9 10">
    <name type="scientific">Dyella monticola</name>
    <dbReference type="NCBI Taxonomy" id="1927958"/>
    <lineage>
        <taxon>Bacteria</taxon>
        <taxon>Pseudomonadati</taxon>
        <taxon>Pseudomonadota</taxon>
        <taxon>Gammaproteobacteria</taxon>
        <taxon>Lysobacterales</taxon>
        <taxon>Rhodanobacteraceae</taxon>
        <taxon>Dyella</taxon>
    </lineage>
</organism>
<dbReference type="GO" id="GO:0016020">
    <property type="term" value="C:membrane"/>
    <property type="evidence" value="ECO:0007669"/>
    <property type="project" value="GOC"/>
</dbReference>
<evidence type="ECO:0000256" key="7">
    <source>
        <dbReference type="SAM" id="Phobius"/>
    </source>
</evidence>
<dbReference type="GO" id="GO:0050479">
    <property type="term" value="F:glyceryl-ether monooxygenase activity"/>
    <property type="evidence" value="ECO:0007669"/>
    <property type="project" value="TreeGrafter"/>
</dbReference>